<feature type="coiled-coil region" evidence="1">
    <location>
        <begin position="111"/>
        <end position="138"/>
    </location>
</feature>
<evidence type="ECO:0000313" key="3">
    <source>
        <dbReference type="Proteomes" id="UP000198862"/>
    </source>
</evidence>
<evidence type="ECO:0000313" key="2">
    <source>
        <dbReference type="EMBL" id="SFC82798.1"/>
    </source>
</evidence>
<evidence type="ECO:0000256" key="1">
    <source>
        <dbReference type="SAM" id="Coils"/>
    </source>
</evidence>
<reference evidence="2 3" key="1">
    <citation type="submission" date="2016-10" db="EMBL/GenBank/DDBJ databases">
        <authorList>
            <person name="de Groot N.N."/>
        </authorList>
    </citation>
    <scope>NUCLEOTIDE SEQUENCE [LARGE SCALE GENOMIC DNA]</scope>
    <source>
        <strain evidence="2 3">DSM 6059</strain>
    </source>
</reference>
<dbReference type="RefSeq" id="WP_245763822.1">
    <property type="nucleotide sequence ID" value="NZ_FOLO01000019.1"/>
</dbReference>
<sequence>MRKKLQTVMITIINNNLEIYMNSAKATIFYNQQIKMFNRCKGMHSAQAVAQFIDASLTLARCYSKEDCILLQELFLRRTYHDLINKICDPLQSECMRKQCLDQLYKPLLALKRFYKKYDSSQKKYNELERELRVLSHEFNPY</sequence>
<dbReference type="STRING" id="1123010.SAMN02745724_02651"/>
<proteinExistence type="predicted"/>
<accession>A0A1I1MI36</accession>
<gene>
    <name evidence="2" type="ORF">SAMN02745724_02651</name>
</gene>
<dbReference type="EMBL" id="FOLO01000019">
    <property type="protein sequence ID" value="SFC82798.1"/>
    <property type="molecule type" value="Genomic_DNA"/>
</dbReference>
<keyword evidence="3" id="KW-1185">Reference proteome</keyword>
<keyword evidence="1" id="KW-0175">Coiled coil</keyword>
<dbReference type="AlphaFoldDB" id="A0A1I1MI36"/>
<protein>
    <submittedName>
        <fullName evidence="2">Uncharacterized protein</fullName>
    </submittedName>
</protein>
<dbReference type="Proteomes" id="UP000198862">
    <property type="component" value="Unassembled WGS sequence"/>
</dbReference>
<name>A0A1I1MI36_9GAMM</name>
<organism evidence="2 3">
    <name type="scientific">Pseudoalteromonas denitrificans DSM 6059</name>
    <dbReference type="NCBI Taxonomy" id="1123010"/>
    <lineage>
        <taxon>Bacteria</taxon>
        <taxon>Pseudomonadati</taxon>
        <taxon>Pseudomonadota</taxon>
        <taxon>Gammaproteobacteria</taxon>
        <taxon>Alteromonadales</taxon>
        <taxon>Pseudoalteromonadaceae</taxon>
        <taxon>Pseudoalteromonas</taxon>
    </lineage>
</organism>